<organism evidence="5">
    <name type="scientific">uncultured Thermomicrobiales bacterium</name>
    <dbReference type="NCBI Taxonomy" id="1645740"/>
    <lineage>
        <taxon>Bacteria</taxon>
        <taxon>Pseudomonadati</taxon>
        <taxon>Thermomicrobiota</taxon>
        <taxon>Thermomicrobia</taxon>
        <taxon>Thermomicrobiales</taxon>
        <taxon>environmental samples</taxon>
    </lineage>
</organism>
<protein>
    <recommendedName>
        <fullName evidence="4">HTH tetR-type domain-containing protein</fullName>
    </recommendedName>
</protein>
<sequence length="203" mass="21986">MTKASEPGRRSGRRTGDTVTRETITEAARRQFAEVGYDRTSLRSIAQEAGVDPTLVSHFYGSKAKLFVSVVELPFDPPEVLSRLLADDPATVGPRLAHFVLGVLESEHDRQRLVGLVRAAATEPEAARLVRDLVSREIFVPLTARISADHADLRASLLGSQLVGLVMARHIVQVEPLASSSPEAIAAIIGPLFQHLLTGKLEP</sequence>
<dbReference type="PANTHER" id="PTHR30055:SF235">
    <property type="entry name" value="TRANSCRIPTIONAL REGULATORY PROTEIN"/>
    <property type="match status" value="1"/>
</dbReference>
<evidence type="ECO:0000256" key="2">
    <source>
        <dbReference type="PROSITE-ProRule" id="PRU00335"/>
    </source>
</evidence>
<reference evidence="5" key="1">
    <citation type="submission" date="2020-02" db="EMBL/GenBank/DDBJ databases">
        <authorList>
            <person name="Meier V. D."/>
        </authorList>
    </citation>
    <scope>NUCLEOTIDE SEQUENCE</scope>
    <source>
        <strain evidence="5">AVDCRST_MAG87</strain>
    </source>
</reference>
<dbReference type="EMBL" id="CADCWJ010000458">
    <property type="protein sequence ID" value="CAA9566732.1"/>
    <property type="molecule type" value="Genomic_DNA"/>
</dbReference>
<evidence type="ECO:0000259" key="4">
    <source>
        <dbReference type="PROSITE" id="PS50977"/>
    </source>
</evidence>
<dbReference type="InterPro" id="IPR041678">
    <property type="entry name" value="TetR_C_16"/>
</dbReference>
<dbReference type="InterPro" id="IPR009057">
    <property type="entry name" value="Homeodomain-like_sf"/>
</dbReference>
<evidence type="ECO:0000256" key="1">
    <source>
        <dbReference type="ARBA" id="ARBA00023125"/>
    </source>
</evidence>
<dbReference type="GO" id="GO:0000976">
    <property type="term" value="F:transcription cis-regulatory region binding"/>
    <property type="evidence" value="ECO:0007669"/>
    <property type="project" value="TreeGrafter"/>
</dbReference>
<dbReference type="PROSITE" id="PS50977">
    <property type="entry name" value="HTH_TETR_2"/>
    <property type="match status" value="1"/>
</dbReference>
<dbReference type="Gene3D" id="1.10.357.10">
    <property type="entry name" value="Tetracycline Repressor, domain 2"/>
    <property type="match status" value="1"/>
</dbReference>
<gene>
    <name evidence="5" type="ORF">AVDCRST_MAG87-2019</name>
</gene>
<dbReference type="PANTHER" id="PTHR30055">
    <property type="entry name" value="HTH-TYPE TRANSCRIPTIONAL REGULATOR RUTR"/>
    <property type="match status" value="1"/>
</dbReference>
<feature type="DNA-binding region" description="H-T-H motif" evidence="2">
    <location>
        <begin position="41"/>
        <end position="60"/>
    </location>
</feature>
<feature type="region of interest" description="Disordered" evidence="3">
    <location>
        <begin position="1"/>
        <end position="20"/>
    </location>
</feature>
<dbReference type="Pfam" id="PF00440">
    <property type="entry name" value="TetR_N"/>
    <property type="match status" value="1"/>
</dbReference>
<dbReference type="InterPro" id="IPR050109">
    <property type="entry name" value="HTH-type_TetR-like_transc_reg"/>
</dbReference>
<accession>A0A6J4V7N8</accession>
<dbReference type="InterPro" id="IPR036271">
    <property type="entry name" value="Tet_transcr_reg_TetR-rel_C_sf"/>
</dbReference>
<dbReference type="SUPFAM" id="SSF48498">
    <property type="entry name" value="Tetracyclin repressor-like, C-terminal domain"/>
    <property type="match status" value="1"/>
</dbReference>
<dbReference type="AlphaFoldDB" id="A0A6J4V7N8"/>
<dbReference type="Gene3D" id="1.10.10.60">
    <property type="entry name" value="Homeodomain-like"/>
    <property type="match status" value="1"/>
</dbReference>
<keyword evidence="1 2" id="KW-0238">DNA-binding</keyword>
<evidence type="ECO:0000313" key="5">
    <source>
        <dbReference type="EMBL" id="CAA9566732.1"/>
    </source>
</evidence>
<dbReference type="SUPFAM" id="SSF46689">
    <property type="entry name" value="Homeodomain-like"/>
    <property type="match status" value="1"/>
</dbReference>
<dbReference type="GO" id="GO:0003700">
    <property type="term" value="F:DNA-binding transcription factor activity"/>
    <property type="evidence" value="ECO:0007669"/>
    <property type="project" value="TreeGrafter"/>
</dbReference>
<evidence type="ECO:0000256" key="3">
    <source>
        <dbReference type="SAM" id="MobiDB-lite"/>
    </source>
</evidence>
<name>A0A6J4V7N8_9BACT</name>
<dbReference type="InterPro" id="IPR001647">
    <property type="entry name" value="HTH_TetR"/>
</dbReference>
<dbReference type="Pfam" id="PF17920">
    <property type="entry name" value="TetR_C_16"/>
    <property type="match status" value="1"/>
</dbReference>
<feature type="domain" description="HTH tetR-type" evidence="4">
    <location>
        <begin position="18"/>
        <end position="78"/>
    </location>
</feature>
<proteinExistence type="predicted"/>